<gene>
    <name evidence="1" type="ORF">SKTS_31190</name>
</gene>
<protein>
    <recommendedName>
        <fullName evidence="3">Tail assembly protein</fullName>
    </recommendedName>
</protein>
<keyword evidence="2" id="KW-1185">Reference proteome</keyword>
<accession>A0A6F8VEI8</accession>
<evidence type="ECO:0000313" key="1">
    <source>
        <dbReference type="EMBL" id="BCB28233.1"/>
    </source>
</evidence>
<dbReference type="AlphaFoldDB" id="A0A6F8VEI8"/>
<evidence type="ECO:0008006" key="3">
    <source>
        <dbReference type="Google" id="ProtNLM"/>
    </source>
</evidence>
<reference evidence="2" key="1">
    <citation type="submission" date="2020-03" db="EMBL/GenBank/DDBJ databases">
        <title>Complete genome sequence of sulfur-oxidizing bacterium skT11.</title>
        <authorList>
            <person name="Kanda M."/>
            <person name="Kojima H."/>
            <person name="Fukui M."/>
        </authorList>
    </citation>
    <scope>NUCLEOTIDE SEQUENCE [LARGE SCALE GENOMIC DNA]</scope>
    <source>
        <strain evidence="2">skT11</strain>
    </source>
</reference>
<dbReference type="RefSeq" id="WP_173067260.1">
    <property type="nucleotide sequence ID" value="NZ_AP022853.1"/>
</dbReference>
<name>A0A6F8VEI8_9PROT</name>
<organism evidence="1 2">
    <name type="scientific">Sulfurimicrobium lacus</name>
    <dbReference type="NCBI Taxonomy" id="2715678"/>
    <lineage>
        <taxon>Bacteria</taxon>
        <taxon>Pseudomonadati</taxon>
        <taxon>Pseudomonadota</taxon>
        <taxon>Betaproteobacteria</taxon>
        <taxon>Nitrosomonadales</taxon>
        <taxon>Sulfuricellaceae</taxon>
        <taxon>Sulfurimicrobium</taxon>
    </lineage>
</organism>
<proteinExistence type="predicted"/>
<dbReference type="EMBL" id="AP022853">
    <property type="protein sequence ID" value="BCB28233.1"/>
    <property type="molecule type" value="Genomic_DNA"/>
</dbReference>
<dbReference type="KEGG" id="slac:SKTS_31190"/>
<dbReference type="Proteomes" id="UP000502260">
    <property type="component" value="Chromosome"/>
</dbReference>
<evidence type="ECO:0000313" key="2">
    <source>
        <dbReference type="Proteomes" id="UP000502260"/>
    </source>
</evidence>
<sequence>MWVQIAIWVITTVIGMLLAPKPPKPASATPGNLDVPVAESGKPIPVLFGTRVIRQANVVWYGDVKTTEIRQSSGSGGKK</sequence>